<feature type="non-terminal residue" evidence="1">
    <location>
        <position position="1"/>
    </location>
</feature>
<comment type="caution">
    <text evidence="1">The sequence shown here is derived from an EMBL/GenBank/DDBJ whole genome shotgun (WGS) entry which is preliminary data.</text>
</comment>
<dbReference type="EMBL" id="BARW01032590">
    <property type="protein sequence ID" value="GAJ14656.1"/>
    <property type="molecule type" value="Genomic_DNA"/>
</dbReference>
<sequence length="153" mass="17220">RSLGAAGKSSYAFRAIGQPYAGFVQGAVNLFYSLSKFKHFRLYGLKNQKVDTNLIEVYPGAAWPVIDGHKLQPKKRLAGRQSRYELLMRMGMKFSTEYTMDIPPTHDQLDAAIAAYIAYLFTTSKTTEYGQDPFEDDSSGILREGLIIQPERV</sequence>
<accession>X1VI31</accession>
<evidence type="ECO:0008006" key="2">
    <source>
        <dbReference type="Google" id="ProtNLM"/>
    </source>
</evidence>
<evidence type="ECO:0000313" key="1">
    <source>
        <dbReference type="EMBL" id="GAJ14656.1"/>
    </source>
</evidence>
<reference evidence="1" key="1">
    <citation type="journal article" date="2014" name="Front. Microbiol.">
        <title>High frequency of phylogenetically diverse reductive dehalogenase-homologous genes in deep subseafloor sedimentary metagenomes.</title>
        <authorList>
            <person name="Kawai M."/>
            <person name="Futagami T."/>
            <person name="Toyoda A."/>
            <person name="Takaki Y."/>
            <person name="Nishi S."/>
            <person name="Hori S."/>
            <person name="Arai W."/>
            <person name="Tsubouchi T."/>
            <person name="Morono Y."/>
            <person name="Uchiyama I."/>
            <person name="Ito T."/>
            <person name="Fujiyama A."/>
            <person name="Inagaki F."/>
            <person name="Takami H."/>
        </authorList>
    </citation>
    <scope>NUCLEOTIDE SEQUENCE</scope>
    <source>
        <strain evidence="1">Expedition CK06-06</strain>
    </source>
</reference>
<dbReference type="Pfam" id="PF04250">
    <property type="entry name" value="DUF429"/>
    <property type="match status" value="1"/>
</dbReference>
<organism evidence="1">
    <name type="scientific">marine sediment metagenome</name>
    <dbReference type="NCBI Taxonomy" id="412755"/>
    <lineage>
        <taxon>unclassified sequences</taxon>
        <taxon>metagenomes</taxon>
        <taxon>ecological metagenomes</taxon>
    </lineage>
</organism>
<gene>
    <name evidence="1" type="ORF">S12H4_51554</name>
</gene>
<protein>
    <recommendedName>
        <fullName evidence="2">DUF429 domain-containing protein</fullName>
    </recommendedName>
</protein>
<name>X1VI31_9ZZZZ</name>
<dbReference type="AlphaFoldDB" id="X1VI31"/>
<dbReference type="InterPro" id="IPR007362">
    <property type="entry name" value="DUF429"/>
</dbReference>
<proteinExistence type="predicted"/>